<gene>
    <name evidence="3" type="ORF">OEA41_000324</name>
</gene>
<name>A0AAD9ZGY7_9LECA</name>
<evidence type="ECO:0000256" key="1">
    <source>
        <dbReference type="ARBA" id="ARBA00022737"/>
    </source>
</evidence>
<protein>
    <recommendedName>
        <fullName evidence="5">Ankyrin</fullName>
    </recommendedName>
</protein>
<sequence>MIETIDLESRLQSLTSLLISADADLTIHNSEGLAACSLIFKSQHGLPYLESFVYQYIDLFTLQEMTSVDSWILAALGRSFPTFQKRMESHLSSYRTPVNLSSCQNPVEQIRPQFEVEQQIAEVKRASVKIRTGFLRALCSRRTIAMVGPFLDCGINLNELESPIPNTYIRAAASQGNLDIVVALIGAGALVNAKSSYPEYGDWDPPAYRASSPVDDLLERWHSLRDQTLGYSGNPESEQWVLKKLLQNPTFNEPNVLFRAFMKASPPAIIKDLLDTGWGRRDNTAPASWCQKVNSSEVIEAVKSQNQVIPLLLEYGLAKECDDCFGFTALLHALDCGQRAHDSAQLLIDAGADLCRKTGSGFTPLELVKRNVSTQHPRWPMASRTLGKRVERWELDKSKLNPVPLEEDHHAYDLLIKAFKEYDGAQMREGWQSKSLVLGSIEGI</sequence>
<dbReference type="Proteomes" id="UP001276659">
    <property type="component" value="Unassembled WGS sequence"/>
</dbReference>
<evidence type="ECO:0000313" key="4">
    <source>
        <dbReference type="Proteomes" id="UP001276659"/>
    </source>
</evidence>
<accession>A0AAD9ZGY7</accession>
<dbReference type="PANTHER" id="PTHR24126:SF14">
    <property type="entry name" value="ANK_REP_REGION DOMAIN-CONTAINING PROTEIN"/>
    <property type="match status" value="1"/>
</dbReference>
<proteinExistence type="predicted"/>
<evidence type="ECO:0008006" key="5">
    <source>
        <dbReference type="Google" id="ProtNLM"/>
    </source>
</evidence>
<evidence type="ECO:0000256" key="2">
    <source>
        <dbReference type="ARBA" id="ARBA00023043"/>
    </source>
</evidence>
<dbReference type="AlphaFoldDB" id="A0AAD9ZGY7"/>
<reference evidence="3" key="1">
    <citation type="submission" date="2022-11" db="EMBL/GenBank/DDBJ databases">
        <title>Chromosomal genome sequence assembly and mating type (MAT) locus characterization of the leprose asexual lichenized fungus Lepraria neglecta (Nyl.) Erichsen.</title>
        <authorList>
            <person name="Allen J.L."/>
            <person name="Pfeffer B."/>
        </authorList>
    </citation>
    <scope>NUCLEOTIDE SEQUENCE</scope>
    <source>
        <strain evidence="3">Allen 5258</strain>
    </source>
</reference>
<dbReference type="InterPro" id="IPR036770">
    <property type="entry name" value="Ankyrin_rpt-contain_sf"/>
</dbReference>
<dbReference type="EMBL" id="JASNWA010000003">
    <property type="protein sequence ID" value="KAK3178191.1"/>
    <property type="molecule type" value="Genomic_DNA"/>
</dbReference>
<dbReference type="SUPFAM" id="SSF48403">
    <property type="entry name" value="Ankyrin repeat"/>
    <property type="match status" value="1"/>
</dbReference>
<keyword evidence="4" id="KW-1185">Reference proteome</keyword>
<organism evidence="3 4">
    <name type="scientific">Lepraria neglecta</name>
    <dbReference type="NCBI Taxonomy" id="209136"/>
    <lineage>
        <taxon>Eukaryota</taxon>
        <taxon>Fungi</taxon>
        <taxon>Dikarya</taxon>
        <taxon>Ascomycota</taxon>
        <taxon>Pezizomycotina</taxon>
        <taxon>Lecanoromycetes</taxon>
        <taxon>OSLEUM clade</taxon>
        <taxon>Lecanoromycetidae</taxon>
        <taxon>Lecanorales</taxon>
        <taxon>Lecanorineae</taxon>
        <taxon>Stereocaulaceae</taxon>
        <taxon>Lepraria</taxon>
    </lineage>
</organism>
<keyword evidence="1" id="KW-0677">Repeat</keyword>
<evidence type="ECO:0000313" key="3">
    <source>
        <dbReference type="EMBL" id="KAK3178191.1"/>
    </source>
</evidence>
<keyword evidence="2" id="KW-0040">ANK repeat</keyword>
<dbReference type="Gene3D" id="1.25.40.20">
    <property type="entry name" value="Ankyrin repeat-containing domain"/>
    <property type="match status" value="1"/>
</dbReference>
<dbReference type="PANTHER" id="PTHR24126">
    <property type="entry name" value="ANKYRIN REPEAT, PH AND SEC7 DOMAIN CONTAINING PROTEIN SECG-RELATED"/>
    <property type="match status" value="1"/>
</dbReference>
<comment type="caution">
    <text evidence="3">The sequence shown here is derived from an EMBL/GenBank/DDBJ whole genome shotgun (WGS) entry which is preliminary data.</text>
</comment>